<dbReference type="Proteomes" id="UP000289340">
    <property type="component" value="Chromosome 9"/>
</dbReference>
<gene>
    <name evidence="2" type="ORF">D0Y65_024926</name>
</gene>
<organism evidence="2 3">
    <name type="scientific">Glycine soja</name>
    <name type="common">Wild soybean</name>
    <dbReference type="NCBI Taxonomy" id="3848"/>
    <lineage>
        <taxon>Eukaryota</taxon>
        <taxon>Viridiplantae</taxon>
        <taxon>Streptophyta</taxon>
        <taxon>Embryophyta</taxon>
        <taxon>Tracheophyta</taxon>
        <taxon>Spermatophyta</taxon>
        <taxon>Magnoliopsida</taxon>
        <taxon>eudicotyledons</taxon>
        <taxon>Gunneridae</taxon>
        <taxon>Pentapetalae</taxon>
        <taxon>rosids</taxon>
        <taxon>fabids</taxon>
        <taxon>Fabales</taxon>
        <taxon>Fabaceae</taxon>
        <taxon>Papilionoideae</taxon>
        <taxon>50 kb inversion clade</taxon>
        <taxon>NPAAA clade</taxon>
        <taxon>indigoferoid/millettioid clade</taxon>
        <taxon>Phaseoleae</taxon>
        <taxon>Glycine</taxon>
        <taxon>Glycine subgen. Soja</taxon>
    </lineage>
</organism>
<comment type="caution">
    <text evidence="2">The sequence shown here is derived from an EMBL/GenBank/DDBJ whole genome shotgun (WGS) entry which is preliminary data.</text>
</comment>
<dbReference type="EMBL" id="QZWG01000009">
    <property type="protein sequence ID" value="RZB93293.1"/>
    <property type="molecule type" value="Genomic_DNA"/>
</dbReference>
<protein>
    <submittedName>
        <fullName evidence="2">Indole-3-acetic acid-induced protein ARG7</fullName>
    </submittedName>
</protein>
<name>A0A445J4G7_GLYSO</name>
<dbReference type="GO" id="GO:0009733">
    <property type="term" value="P:response to auxin"/>
    <property type="evidence" value="ECO:0007669"/>
    <property type="project" value="InterPro"/>
</dbReference>
<sequence>MDFRLPGIRKTLFAANQSSSRVVDAPKGYLAVYVGEKMKLFVVPVSYLNQPSLLDLLSQAEEEFGYEHPMGGLTIPCSEDVFQQSIGEFGLRVTRGIGLASTTSDLSFMGLASGTGELSSTPNLLHNSPVELAIPSLLNSPVQLASLMELKSLVVLARPVPHVTPSPNSPMPSAICMAFT</sequence>
<proteinExistence type="inferred from homology"/>
<reference evidence="2 3" key="1">
    <citation type="submission" date="2018-09" db="EMBL/GenBank/DDBJ databases">
        <title>A high-quality reference genome of wild soybean provides a powerful tool to mine soybean genomes.</title>
        <authorList>
            <person name="Xie M."/>
            <person name="Chung C.Y.L."/>
            <person name="Li M.-W."/>
            <person name="Wong F.-L."/>
            <person name="Chan T.-F."/>
            <person name="Lam H.-M."/>
        </authorList>
    </citation>
    <scope>NUCLEOTIDE SEQUENCE [LARGE SCALE GENOMIC DNA]</scope>
    <source>
        <strain evidence="3">cv. W05</strain>
        <tissue evidence="2">Hypocotyl of etiolated seedlings</tissue>
    </source>
</reference>
<evidence type="ECO:0000313" key="3">
    <source>
        <dbReference type="Proteomes" id="UP000289340"/>
    </source>
</evidence>
<dbReference type="Pfam" id="PF02519">
    <property type="entry name" value="Auxin_inducible"/>
    <property type="match status" value="1"/>
</dbReference>
<dbReference type="PANTHER" id="PTHR31929">
    <property type="entry name" value="SAUR-LIKE AUXIN-RESPONSIVE PROTEIN FAMILY-RELATED"/>
    <property type="match status" value="1"/>
</dbReference>
<dbReference type="AlphaFoldDB" id="A0A445J4G7"/>
<keyword evidence="3" id="KW-1185">Reference proteome</keyword>
<evidence type="ECO:0000256" key="1">
    <source>
        <dbReference type="ARBA" id="ARBA00006974"/>
    </source>
</evidence>
<accession>A0A445J4G7</accession>
<dbReference type="InterPro" id="IPR003676">
    <property type="entry name" value="SAUR_fam"/>
</dbReference>
<evidence type="ECO:0000313" key="2">
    <source>
        <dbReference type="EMBL" id="RZB93293.1"/>
    </source>
</evidence>
<comment type="similarity">
    <text evidence="1">Belongs to the ARG7 family.</text>
</comment>